<evidence type="ECO:0000313" key="3">
    <source>
        <dbReference type="Proteomes" id="UP001521209"/>
    </source>
</evidence>
<dbReference type="EMBL" id="JAKGBZ010000013">
    <property type="protein sequence ID" value="MCF3946744.1"/>
    <property type="molecule type" value="Genomic_DNA"/>
</dbReference>
<evidence type="ECO:0000313" key="2">
    <source>
        <dbReference type="EMBL" id="MCF3946744.1"/>
    </source>
</evidence>
<dbReference type="Pfam" id="PF01592">
    <property type="entry name" value="NifU_N"/>
    <property type="match status" value="1"/>
</dbReference>
<dbReference type="InterPro" id="IPR002871">
    <property type="entry name" value="NIF_FeS_clus_asmbl_NifU_N"/>
</dbReference>
<protein>
    <submittedName>
        <fullName evidence="2">SUF system NifU family Fe-S cluster assembly protein</fullName>
    </submittedName>
</protein>
<proteinExistence type="predicted"/>
<name>A0ABS9DVI3_9PROT</name>
<accession>A0ABS9DVI3</accession>
<dbReference type="Gene3D" id="3.90.1010.10">
    <property type="match status" value="1"/>
</dbReference>
<comment type="caution">
    <text evidence="2">The sequence shown here is derived from an EMBL/GenBank/DDBJ whole genome shotgun (WGS) entry which is preliminary data.</text>
</comment>
<dbReference type="Proteomes" id="UP001521209">
    <property type="component" value="Unassembled WGS sequence"/>
</dbReference>
<reference evidence="2 3" key="1">
    <citation type="submission" date="2022-01" db="EMBL/GenBank/DDBJ databases">
        <authorList>
            <person name="Won M."/>
            <person name="Kim S.-J."/>
            <person name="Kwon S.-W."/>
        </authorList>
    </citation>
    <scope>NUCLEOTIDE SEQUENCE [LARGE SCALE GENOMIC DNA]</scope>
    <source>
        <strain evidence="2 3">KCTC 23505</strain>
    </source>
</reference>
<dbReference type="NCBIfam" id="TIGR01994">
    <property type="entry name" value="SUF_scaf_2"/>
    <property type="match status" value="1"/>
</dbReference>
<evidence type="ECO:0000259" key="1">
    <source>
        <dbReference type="Pfam" id="PF01592"/>
    </source>
</evidence>
<keyword evidence="3" id="KW-1185">Reference proteome</keyword>
<dbReference type="RefSeq" id="WP_235703981.1">
    <property type="nucleotide sequence ID" value="NZ_JAKGBZ010000013.1"/>
</dbReference>
<dbReference type="CDD" id="cd06664">
    <property type="entry name" value="IscU_like"/>
    <property type="match status" value="1"/>
</dbReference>
<gene>
    <name evidence="2" type="ORF">L2A60_08625</name>
</gene>
<organism evidence="2 3">
    <name type="scientific">Acidiphilium iwatense</name>
    <dbReference type="NCBI Taxonomy" id="768198"/>
    <lineage>
        <taxon>Bacteria</taxon>
        <taxon>Pseudomonadati</taxon>
        <taxon>Pseudomonadota</taxon>
        <taxon>Alphaproteobacteria</taxon>
        <taxon>Acetobacterales</taxon>
        <taxon>Acidocellaceae</taxon>
        <taxon>Acidiphilium</taxon>
    </lineage>
</organism>
<sequence length="149" mass="16296">MQDVASIEDLYQNLIMERARAPCHAGSLAAFDAEAEGDNPMCGDRVHVRIRRDRNRIGALSHETRGCAICISAADLMGDAVIGKSQDEIGELADAFETMIATGNTPDRPDFADLRALSGVHTYRSRHRCATLPWQALRAALGKTEHRHG</sequence>
<feature type="domain" description="NIF system FeS cluster assembly NifU N-terminal" evidence="1">
    <location>
        <begin position="11"/>
        <end position="129"/>
    </location>
</feature>
<dbReference type="SUPFAM" id="SSF82649">
    <property type="entry name" value="SufE/NifU"/>
    <property type="match status" value="1"/>
</dbReference>